<evidence type="ECO:0008006" key="4">
    <source>
        <dbReference type="Google" id="ProtNLM"/>
    </source>
</evidence>
<proteinExistence type="predicted"/>
<sequence length="104" mass="11528">MKLLQIIAIASLSIGLFACEQLAPPQVFQMITTPDGKTLRLNTKSGETHLVTDQGLIHLSENNPVLVVGEYYEMSDADTDEKFLKYKGGGQFEKKAWAVRKVSD</sequence>
<feature type="chain" id="PRO_5038605607" description="Lipoprotein" evidence="1">
    <location>
        <begin position="19"/>
        <end position="104"/>
    </location>
</feature>
<name>A0A9E4K820_9GAMM</name>
<evidence type="ECO:0000313" key="2">
    <source>
        <dbReference type="EMBL" id="MCG7940571.1"/>
    </source>
</evidence>
<accession>A0A9E4K820</accession>
<dbReference type="AlphaFoldDB" id="A0A9E4K820"/>
<protein>
    <recommendedName>
        <fullName evidence="4">Lipoprotein</fullName>
    </recommendedName>
</protein>
<comment type="caution">
    <text evidence="2">The sequence shown here is derived from an EMBL/GenBank/DDBJ whole genome shotgun (WGS) entry which is preliminary data.</text>
</comment>
<dbReference type="PROSITE" id="PS51257">
    <property type="entry name" value="PROKAR_LIPOPROTEIN"/>
    <property type="match status" value="1"/>
</dbReference>
<dbReference type="Proteomes" id="UP000886687">
    <property type="component" value="Unassembled WGS sequence"/>
</dbReference>
<reference evidence="2" key="1">
    <citation type="journal article" date="2021" name="Proc. Natl. Acad. Sci. U.S.A.">
        <title>Global biogeography of chemosynthetic symbionts reveals both localized and globally distributed symbiont groups. .</title>
        <authorList>
            <person name="Osvatic J.T."/>
            <person name="Wilkins L.G.E."/>
            <person name="Leibrecht L."/>
            <person name="Leray M."/>
            <person name="Zauner S."/>
            <person name="Polzin J."/>
            <person name="Camacho Y."/>
            <person name="Gros O."/>
            <person name="van Gils J.A."/>
            <person name="Eisen J.A."/>
            <person name="Petersen J.M."/>
            <person name="Yuen B."/>
        </authorList>
    </citation>
    <scope>NUCLEOTIDE SEQUENCE</scope>
    <source>
        <strain evidence="2">MAGL173</strain>
    </source>
</reference>
<feature type="signal peptide" evidence="1">
    <location>
        <begin position="1"/>
        <end position="18"/>
    </location>
</feature>
<keyword evidence="1" id="KW-0732">Signal</keyword>
<gene>
    <name evidence="2" type="ORF">JAZ04_17180</name>
</gene>
<evidence type="ECO:0000256" key="1">
    <source>
        <dbReference type="SAM" id="SignalP"/>
    </source>
</evidence>
<dbReference type="EMBL" id="JAEPDI010000013">
    <property type="protein sequence ID" value="MCG7940571.1"/>
    <property type="molecule type" value="Genomic_DNA"/>
</dbReference>
<evidence type="ECO:0000313" key="3">
    <source>
        <dbReference type="Proteomes" id="UP000886687"/>
    </source>
</evidence>
<organism evidence="2 3">
    <name type="scientific">Candidatus Thiodiazotropha lotti</name>
    <dbReference type="NCBI Taxonomy" id="2792787"/>
    <lineage>
        <taxon>Bacteria</taxon>
        <taxon>Pseudomonadati</taxon>
        <taxon>Pseudomonadota</taxon>
        <taxon>Gammaproteobacteria</taxon>
        <taxon>Chromatiales</taxon>
        <taxon>Sedimenticolaceae</taxon>
        <taxon>Candidatus Thiodiazotropha</taxon>
    </lineage>
</organism>